<sequence>MGGEVVDPGIVIGIDGSPGSDAALKWAVQEATMRNVALTVLHAAAYVPYAAPKVEWFGDPAPDELLQQLDTRAQQVLADAVQIVKDATGDHRLRIIHELSSQSPVPALVELSRKADLVVVGSRGQGLVKRMLLGSVSTGLVHHAHCPVAVVPSEVPPPVEGPVVVGIDGSPASELATAIAFDEASWRGAELVALHAWTDAEIPAATNRDWTGTTRTSWSELQAAADETLAERLVGWRERYPDVVVRRVVVVNRVTQHLIEHAESAQLVVVGSHGRGGFSGMLLGSVSTAVVHAVRAPVIVARQG</sequence>
<dbReference type="InterPro" id="IPR006016">
    <property type="entry name" value="UspA"/>
</dbReference>
<evidence type="ECO:0000259" key="2">
    <source>
        <dbReference type="Pfam" id="PF00582"/>
    </source>
</evidence>
<dbReference type="AlphaFoldDB" id="A0A1B4XYK0"/>
<dbReference type="InterPro" id="IPR014729">
    <property type="entry name" value="Rossmann-like_a/b/a_fold"/>
</dbReference>
<dbReference type="GeneID" id="93435184"/>
<proteinExistence type="inferred from homology"/>
<feature type="domain" description="UspA" evidence="2">
    <location>
        <begin position="10"/>
        <end position="152"/>
    </location>
</feature>
<dbReference type="Proteomes" id="UP000218067">
    <property type="component" value="Chromosome"/>
</dbReference>
<name>A0A1B4XYK0_MYCUL</name>
<protein>
    <recommendedName>
        <fullName evidence="2">UspA domain-containing protein</fullName>
    </recommendedName>
</protein>
<dbReference type="PANTHER" id="PTHR46268:SF6">
    <property type="entry name" value="UNIVERSAL STRESS PROTEIN UP12"/>
    <property type="match status" value="1"/>
</dbReference>
<comment type="similarity">
    <text evidence="1">Belongs to the universal stress protein A family.</text>
</comment>
<reference evidence="3 4" key="1">
    <citation type="submission" date="2016-08" db="EMBL/GenBank/DDBJ databases">
        <title>Complete genome sequence of Mycobacterium shinshuense, a subspecies of M. ulcerans.</title>
        <authorList>
            <person name="Yoshida M."/>
            <person name="Ogura Y."/>
            <person name="Hayashi T."/>
            <person name="Hoshino Y."/>
        </authorList>
    </citation>
    <scope>NUCLEOTIDE SEQUENCE [LARGE SCALE GENOMIC DNA]</scope>
    <source>
        <strain evidence="4">ATCC 33728</strain>
    </source>
</reference>
<dbReference type="Pfam" id="PF00582">
    <property type="entry name" value="Usp"/>
    <property type="match status" value="2"/>
</dbReference>
<feature type="domain" description="UspA" evidence="2">
    <location>
        <begin position="162"/>
        <end position="302"/>
    </location>
</feature>
<dbReference type="RefSeq" id="WP_096369684.1">
    <property type="nucleotide sequence ID" value="NZ_AP017624.1"/>
</dbReference>
<evidence type="ECO:0000313" key="3">
    <source>
        <dbReference type="EMBL" id="BAV39884.1"/>
    </source>
</evidence>
<dbReference type="PRINTS" id="PR01438">
    <property type="entry name" value="UNVRSLSTRESS"/>
</dbReference>
<evidence type="ECO:0000313" key="4">
    <source>
        <dbReference type="Proteomes" id="UP000218067"/>
    </source>
</evidence>
<dbReference type="InterPro" id="IPR006015">
    <property type="entry name" value="Universal_stress_UspA"/>
</dbReference>
<dbReference type="EMBL" id="AP017624">
    <property type="protein sequence ID" value="BAV39884.1"/>
    <property type="molecule type" value="Genomic_DNA"/>
</dbReference>
<dbReference type="Gene3D" id="3.40.50.620">
    <property type="entry name" value="HUPs"/>
    <property type="match status" value="2"/>
</dbReference>
<dbReference type="SUPFAM" id="SSF52402">
    <property type="entry name" value="Adenine nucleotide alpha hydrolases-like"/>
    <property type="match status" value="2"/>
</dbReference>
<accession>A0A1B4XYK0</accession>
<organism evidence="3 4">
    <name type="scientific">Mycobacterium ulcerans subsp. shinshuense</name>
    <dbReference type="NCBI Taxonomy" id="1124626"/>
    <lineage>
        <taxon>Bacteria</taxon>
        <taxon>Bacillati</taxon>
        <taxon>Actinomycetota</taxon>
        <taxon>Actinomycetes</taxon>
        <taxon>Mycobacteriales</taxon>
        <taxon>Mycobacteriaceae</taxon>
        <taxon>Mycobacterium</taxon>
        <taxon>Mycobacterium ulcerans group</taxon>
    </lineage>
</organism>
<evidence type="ECO:0000256" key="1">
    <source>
        <dbReference type="ARBA" id="ARBA00008791"/>
    </source>
</evidence>
<gene>
    <name evidence="3" type="ORF">SHTP_0512</name>
</gene>
<dbReference type="PANTHER" id="PTHR46268">
    <property type="entry name" value="STRESS RESPONSE PROTEIN NHAX"/>
    <property type="match status" value="1"/>
</dbReference>